<accession>A0A7W7RG05</accession>
<sequence length="185" mass="20733">MGPTTTLLLRQEWDHHVADSLETWRDRFWYRVGDTPPHEWTLRDPEALGLPLETYGRACIIEGQPWDESCDVFLDENGLLADLLGHHPASVVSLAMMSNGEPDHRVLAASAVSLARYFDALVHLGGKLDIAEGGDSRVRENARHLPGAVYQCPRETPRGRLTLTHILDADALAAWMAHPRFHMVK</sequence>
<reference evidence="1 2" key="1">
    <citation type="submission" date="2020-08" db="EMBL/GenBank/DDBJ databases">
        <title>Sequencing the genomes of 1000 actinobacteria strains.</title>
        <authorList>
            <person name="Klenk H.-P."/>
        </authorList>
    </citation>
    <scope>NUCLEOTIDE SEQUENCE [LARGE SCALE GENOMIC DNA]</scope>
    <source>
        <strain evidence="1 2">DSM 102030</strain>
    </source>
</reference>
<evidence type="ECO:0000313" key="1">
    <source>
        <dbReference type="EMBL" id="MBB4931270.1"/>
    </source>
</evidence>
<evidence type="ECO:0000313" key="2">
    <source>
        <dbReference type="Proteomes" id="UP000523007"/>
    </source>
</evidence>
<dbReference type="AlphaFoldDB" id="A0A7W7RG05"/>
<dbReference type="RefSeq" id="WP_184577231.1">
    <property type="nucleotide sequence ID" value="NZ_JACHJT010000001.1"/>
</dbReference>
<keyword evidence="2" id="KW-1185">Reference proteome</keyword>
<protein>
    <submittedName>
        <fullName evidence="1">Uncharacterized protein</fullName>
    </submittedName>
</protein>
<organism evidence="1 2">
    <name type="scientific">Lipingzhangella halophila</name>
    <dbReference type="NCBI Taxonomy" id="1783352"/>
    <lineage>
        <taxon>Bacteria</taxon>
        <taxon>Bacillati</taxon>
        <taxon>Actinomycetota</taxon>
        <taxon>Actinomycetes</taxon>
        <taxon>Streptosporangiales</taxon>
        <taxon>Nocardiopsidaceae</taxon>
        <taxon>Lipingzhangella</taxon>
    </lineage>
</organism>
<comment type="caution">
    <text evidence="1">The sequence shown here is derived from an EMBL/GenBank/DDBJ whole genome shotgun (WGS) entry which is preliminary data.</text>
</comment>
<dbReference type="InterPro" id="IPR045948">
    <property type="entry name" value="DUF6368"/>
</dbReference>
<dbReference type="Pfam" id="PF19895">
    <property type="entry name" value="DUF6368"/>
    <property type="match status" value="1"/>
</dbReference>
<gene>
    <name evidence="1" type="ORF">F4561_002090</name>
</gene>
<proteinExistence type="predicted"/>
<name>A0A7W7RG05_9ACTN</name>
<dbReference type="Proteomes" id="UP000523007">
    <property type="component" value="Unassembled WGS sequence"/>
</dbReference>
<dbReference type="EMBL" id="JACHJT010000001">
    <property type="protein sequence ID" value="MBB4931270.1"/>
    <property type="molecule type" value="Genomic_DNA"/>
</dbReference>